<dbReference type="AlphaFoldDB" id="A0A4V2G4G1"/>
<organism evidence="1 2">
    <name type="scientific">Edaphobacter modestus</name>
    <dbReference type="NCBI Taxonomy" id="388466"/>
    <lineage>
        <taxon>Bacteria</taxon>
        <taxon>Pseudomonadati</taxon>
        <taxon>Acidobacteriota</taxon>
        <taxon>Terriglobia</taxon>
        <taxon>Terriglobales</taxon>
        <taxon>Acidobacteriaceae</taxon>
        <taxon>Edaphobacter</taxon>
    </lineage>
</organism>
<accession>A0A4V2G4G1</accession>
<proteinExistence type="predicted"/>
<sequence>MAMGDRPIHTPSPETGITGVAGCLHAFPDGYVQRRRALTLILGRGEVVRKLSTDCDFLTTSIRWSEVKFGRTGELHGAYGDQAFLPHIRFT</sequence>
<comment type="caution">
    <text evidence="1">The sequence shown here is derived from an EMBL/GenBank/DDBJ whole genome shotgun (WGS) entry which is preliminary data.</text>
</comment>
<dbReference type="EMBL" id="SHKW01000001">
    <property type="protein sequence ID" value="RZU40836.1"/>
    <property type="molecule type" value="Genomic_DNA"/>
</dbReference>
<evidence type="ECO:0000313" key="1">
    <source>
        <dbReference type="EMBL" id="RZU40836.1"/>
    </source>
</evidence>
<evidence type="ECO:0000313" key="2">
    <source>
        <dbReference type="Proteomes" id="UP000292958"/>
    </source>
</evidence>
<name>A0A4V2G4G1_9BACT</name>
<dbReference type="Proteomes" id="UP000292958">
    <property type="component" value="Unassembled WGS sequence"/>
</dbReference>
<keyword evidence="2" id="KW-1185">Reference proteome</keyword>
<protein>
    <submittedName>
        <fullName evidence="1">Uncharacterized protein</fullName>
    </submittedName>
</protein>
<gene>
    <name evidence="1" type="ORF">BDD14_2322</name>
</gene>
<reference evidence="1 2" key="1">
    <citation type="submission" date="2019-02" db="EMBL/GenBank/DDBJ databases">
        <title>Genomic Encyclopedia of Archaeal and Bacterial Type Strains, Phase II (KMG-II): from individual species to whole genera.</title>
        <authorList>
            <person name="Goeker M."/>
        </authorList>
    </citation>
    <scope>NUCLEOTIDE SEQUENCE [LARGE SCALE GENOMIC DNA]</scope>
    <source>
        <strain evidence="1 2">DSM 18101</strain>
    </source>
</reference>